<feature type="region of interest" description="Disordered" evidence="2">
    <location>
        <begin position="1"/>
        <end position="36"/>
    </location>
</feature>
<evidence type="ECO:0000259" key="3">
    <source>
        <dbReference type="Pfam" id="PF08028"/>
    </source>
</evidence>
<dbReference type="SUPFAM" id="SSF56645">
    <property type="entry name" value="Acyl-CoA dehydrogenase NM domain-like"/>
    <property type="match status" value="1"/>
</dbReference>
<accession>A0ABY3WGY6</accession>
<proteinExistence type="predicted"/>
<feature type="domain" description="Acyl-CoA dehydrogenase C-terminal" evidence="3">
    <location>
        <begin position="246"/>
        <end position="370"/>
    </location>
</feature>
<dbReference type="EMBL" id="CP071872">
    <property type="protein sequence ID" value="UNM11852.1"/>
    <property type="molecule type" value="Genomic_DNA"/>
</dbReference>
<dbReference type="InterPro" id="IPR036250">
    <property type="entry name" value="AcylCo_DH-like_C"/>
</dbReference>
<dbReference type="Proteomes" id="UP000828924">
    <property type="component" value="Chromosome"/>
</dbReference>
<keyword evidence="1" id="KW-0560">Oxidoreductase</keyword>
<dbReference type="Pfam" id="PF08028">
    <property type="entry name" value="Acyl-CoA_dh_2"/>
    <property type="match status" value="1"/>
</dbReference>
<dbReference type="PANTHER" id="PTHR48083">
    <property type="entry name" value="MEDIUM-CHAIN SPECIFIC ACYL-COA DEHYDROGENASE, MITOCHONDRIAL-RELATED"/>
    <property type="match status" value="1"/>
</dbReference>
<feature type="compositionally biased region" description="Basic and acidic residues" evidence="2">
    <location>
        <begin position="1"/>
        <end position="15"/>
    </location>
</feature>
<dbReference type="Gene3D" id="2.40.110.10">
    <property type="entry name" value="Butyryl-CoA Dehydrogenase, subunit A, domain 2"/>
    <property type="match status" value="1"/>
</dbReference>
<feature type="compositionally biased region" description="Basic and acidic residues" evidence="2">
    <location>
        <begin position="25"/>
        <end position="36"/>
    </location>
</feature>
<reference evidence="4 5" key="1">
    <citation type="submission" date="2021-03" db="EMBL/GenBank/DDBJ databases">
        <title>Complete genome of Streptomyces formicae strain 1H-GS9 (DSM 100524).</title>
        <authorList>
            <person name="Atanasov K.E."/>
            <person name="Altabella T."/>
            <person name="Ferrer A."/>
        </authorList>
    </citation>
    <scope>NUCLEOTIDE SEQUENCE [LARGE SCALE GENOMIC DNA]</scope>
    <source>
        <strain evidence="4 5">1H-GS9</strain>
    </source>
</reference>
<dbReference type="Gene3D" id="1.10.540.10">
    <property type="entry name" value="Acyl-CoA dehydrogenase/oxidase, N-terminal domain"/>
    <property type="match status" value="1"/>
</dbReference>
<protein>
    <submittedName>
        <fullName evidence="4">Oxidoreductase</fullName>
    </submittedName>
</protein>
<evidence type="ECO:0000256" key="1">
    <source>
        <dbReference type="ARBA" id="ARBA00023002"/>
    </source>
</evidence>
<name>A0ABY3WGY6_9ACTN</name>
<keyword evidence="5" id="KW-1185">Reference proteome</keyword>
<dbReference type="InterPro" id="IPR009100">
    <property type="entry name" value="AcylCoA_DH/oxidase_NM_dom_sf"/>
</dbReference>
<organism evidence="4 5">
    <name type="scientific">Streptomyces formicae</name>
    <dbReference type="NCBI Taxonomy" id="1616117"/>
    <lineage>
        <taxon>Bacteria</taxon>
        <taxon>Bacillati</taxon>
        <taxon>Actinomycetota</taxon>
        <taxon>Actinomycetes</taxon>
        <taxon>Kitasatosporales</taxon>
        <taxon>Streptomycetaceae</taxon>
        <taxon>Streptomyces</taxon>
    </lineage>
</organism>
<dbReference type="Gene3D" id="1.20.140.10">
    <property type="entry name" value="Butyryl-CoA Dehydrogenase, subunit A, domain 3"/>
    <property type="match status" value="1"/>
</dbReference>
<dbReference type="PIRSF" id="PIRSF016578">
    <property type="entry name" value="HsaA"/>
    <property type="match status" value="1"/>
</dbReference>
<dbReference type="RefSeq" id="WP_242330437.1">
    <property type="nucleotide sequence ID" value="NZ_CP071872.1"/>
</dbReference>
<evidence type="ECO:0000256" key="2">
    <source>
        <dbReference type="SAM" id="MobiDB-lite"/>
    </source>
</evidence>
<dbReference type="PANTHER" id="PTHR48083:SF19">
    <property type="entry name" value="FLAVIN-DEPENDENT MONOOXYGENASE, OXYGENASE SUBUNIT HSAA"/>
    <property type="match status" value="1"/>
</dbReference>
<gene>
    <name evidence="4" type="ORF">J4032_10115</name>
</gene>
<dbReference type="SUPFAM" id="SSF47203">
    <property type="entry name" value="Acyl-CoA dehydrogenase C-terminal domain-like"/>
    <property type="match status" value="1"/>
</dbReference>
<dbReference type="InterPro" id="IPR046373">
    <property type="entry name" value="Acyl-CoA_Oxase/DH_mid-dom_sf"/>
</dbReference>
<evidence type="ECO:0000313" key="4">
    <source>
        <dbReference type="EMBL" id="UNM11852.1"/>
    </source>
</evidence>
<dbReference type="InterPro" id="IPR013107">
    <property type="entry name" value="Acyl-CoA_DH_C"/>
</dbReference>
<sequence>MSETAVRRADTDPRGRPAAGLSPEATRRAADTALQDARDARAHRRLTGGTVAALEAAGFARHFVPQRWGGSEGTFSEVFRAAVTVGEGCASAAWCAVLWAAHARFAALLPEQGQKEIWGAGPDVRIAAAIVPPAGSSVRVTGGRLLHGEWSLASGIDHADWVLLAAPETDAPGRPARVFAVPKSAVRVHDTWNSTGLRATGSNTVSLAETVVPDSRSAPLAALLNGDGQEGLARCYSAPAHLAGGLMFCAPALGAARRALATWNEWARTAAPGGARPLDRPSVQERLVRSAAEIEAVELMLCEAARRADGDPVTAEAVARNQRDAAVAVDWLAAAVDRLFRTGGAHVRDADGDLHRHWADVLTVASHGALRLEPAAEAYARSLGGSGADDA</sequence>
<dbReference type="InterPro" id="IPR037069">
    <property type="entry name" value="AcylCoA_DH/ox_N_sf"/>
</dbReference>
<dbReference type="InterPro" id="IPR050741">
    <property type="entry name" value="Acyl-CoA_dehydrogenase"/>
</dbReference>
<evidence type="ECO:0000313" key="5">
    <source>
        <dbReference type="Proteomes" id="UP000828924"/>
    </source>
</evidence>